<accession>A0ACB8U7W2</accession>
<reference evidence="1" key="1">
    <citation type="journal article" date="2021" name="Environ. Microbiol.">
        <title>Gene family expansions and transcriptome signatures uncover fungal adaptations to wood decay.</title>
        <authorList>
            <person name="Hage H."/>
            <person name="Miyauchi S."/>
            <person name="Viragh M."/>
            <person name="Drula E."/>
            <person name="Min B."/>
            <person name="Chaduli D."/>
            <person name="Navarro D."/>
            <person name="Favel A."/>
            <person name="Norest M."/>
            <person name="Lesage-Meessen L."/>
            <person name="Balint B."/>
            <person name="Merenyi Z."/>
            <person name="de Eugenio L."/>
            <person name="Morin E."/>
            <person name="Martinez A.T."/>
            <person name="Baldrian P."/>
            <person name="Stursova M."/>
            <person name="Martinez M.J."/>
            <person name="Novotny C."/>
            <person name="Magnuson J.K."/>
            <person name="Spatafora J.W."/>
            <person name="Maurice S."/>
            <person name="Pangilinan J."/>
            <person name="Andreopoulos W."/>
            <person name="LaButti K."/>
            <person name="Hundley H."/>
            <person name="Na H."/>
            <person name="Kuo A."/>
            <person name="Barry K."/>
            <person name="Lipzen A."/>
            <person name="Henrissat B."/>
            <person name="Riley R."/>
            <person name="Ahrendt S."/>
            <person name="Nagy L.G."/>
            <person name="Grigoriev I.V."/>
            <person name="Martin F."/>
            <person name="Rosso M.N."/>
        </authorList>
    </citation>
    <scope>NUCLEOTIDE SEQUENCE</scope>
    <source>
        <strain evidence="1">CBS 384.51</strain>
    </source>
</reference>
<evidence type="ECO:0000313" key="1">
    <source>
        <dbReference type="EMBL" id="KAI0090316.1"/>
    </source>
</evidence>
<gene>
    <name evidence="1" type="ORF">BDY19DRAFT_984633</name>
</gene>
<keyword evidence="2" id="KW-1185">Reference proteome</keyword>
<dbReference type="EMBL" id="MU274908">
    <property type="protein sequence ID" value="KAI0090316.1"/>
    <property type="molecule type" value="Genomic_DNA"/>
</dbReference>
<comment type="caution">
    <text evidence="1">The sequence shown here is derived from an EMBL/GenBank/DDBJ whole genome shotgun (WGS) entry which is preliminary data.</text>
</comment>
<organism evidence="1 2">
    <name type="scientific">Irpex rosettiformis</name>
    <dbReference type="NCBI Taxonomy" id="378272"/>
    <lineage>
        <taxon>Eukaryota</taxon>
        <taxon>Fungi</taxon>
        <taxon>Dikarya</taxon>
        <taxon>Basidiomycota</taxon>
        <taxon>Agaricomycotina</taxon>
        <taxon>Agaricomycetes</taxon>
        <taxon>Polyporales</taxon>
        <taxon>Irpicaceae</taxon>
        <taxon>Irpex</taxon>
    </lineage>
</organism>
<name>A0ACB8U7W2_9APHY</name>
<dbReference type="Proteomes" id="UP001055072">
    <property type="component" value="Unassembled WGS sequence"/>
</dbReference>
<sequence length="713" mass="77562">MDSSTIRRQNEGRKQAEIRRQIAALQAQLQNEPDAGEGVSVTPQKRKSQEHSLLAPATPSPSTASRRQATKDFKAAPSTILAKLASLNSNHATDSRDYAQSRSSGFLELAPIRTASEDAGSRGQAARRDDDLTIIEDLEPGPYDHKAPFDDPHFQNLEPHSGIRLSLRSIPYDDFQDYLRGRYYLSPSRLYSVIRLLPNQQGYDVPVEGDWVTIAVIAERGPMRYTKAPVGVGKENPDGLPDDDVKTLTLDGPAKPTPPQYQRWKGKVKEESTKPSGKRYVNLKLIDFGCRSKSSATAEKAVIRGDALLSLLLFECDSVEEITREDGKKEKLYKGGSRGAFERMAKLKEGAVVALLNPKILRPFQRSGDKPHPTDNILALTPESIDSVAVIGHSQDLGMCTVVKRDGKVCGGWCDKRVSDVCEWHIQHAVQQKRAGRAEFSVGTSGMANAAKRKPAYDPSRQWGLHPEPERGGGAGDATYIVSGHIVSSGAGKQSLFISENVGRDAQAKAARKASAKDADVALQNLLKRDKEGAKAVAAAREYSKKMAEKQMQEKAASKKGKSSKSKDPAPSANGKAQDEGDTDAAGSNKSAYSVSLIRNLGFDPTGKSGRKSTSKEVQDKLNALASIQASRKLGPRPGKLKSTVRVPEHIAVEAESRREAHFPDEELTSPSDVSDEELDQEIGTVGKRSQSNSEDMVNLDSSDVEPEIEHSL</sequence>
<protein>
    <submittedName>
        <fullName evidence="1">Uncharacterized protein</fullName>
    </submittedName>
</protein>
<proteinExistence type="predicted"/>
<evidence type="ECO:0000313" key="2">
    <source>
        <dbReference type="Proteomes" id="UP001055072"/>
    </source>
</evidence>